<feature type="transmembrane region" description="Helical" evidence="8">
    <location>
        <begin position="55"/>
        <end position="84"/>
    </location>
</feature>
<evidence type="ECO:0000259" key="9">
    <source>
        <dbReference type="PROSITE" id="PS50850"/>
    </source>
</evidence>
<dbReference type="AlphaFoldDB" id="A0A9N9PP04"/>
<dbReference type="GO" id="GO:0005351">
    <property type="term" value="F:carbohydrate:proton symporter activity"/>
    <property type="evidence" value="ECO:0007669"/>
    <property type="project" value="TreeGrafter"/>
</dbReference>
<dbReference type="InterPro" id="IPR020846">
    <property type="entry name" value="MFS_dom"/>
</dbReference>
<evidence type="ECO:0000313" key="10">
    <source>
        <dbReference type="EMBL" id="CAG8961459.1"/>
    </source>
</evidence>
<evidence type="ECO:0000256" key="8">
    <source>
        <dbReference type="SAM" id="Phobius"/>
    </source>
</evidence>
<evidence type="ECO:0000256" key="7">
    <source>
        <dbReference type="RuleBase" id="RU003346"/>
    </source>
</evidence>
<dbReference type="PROSITE" id="PS00217">
    <property type="entry name" value="SUGAR_TRANSPORT_2"/>
    <property type="match status" value="1"/>
</dbReference>
<keyword evidence="3 7" id="KW-0813">Transport</keyword>
<evidence type="ECO:0000256" key="3">
    <source>
        <dbReference type="ARBA" id="ARBA00022448"/>
    </source>
</evidence>
<feature type="transmembrane region" description="Helical" evidence="8">
    <location>
        <begin position="402"/>
        <end position="428"/>
    </location>
</feature>
<feature type="transmembrane region" description="Helical" evidence="8">
    <location>
        <begin position="440"/>
        <end position="462"/>
    </location>
</feature>
<dbReference type="NCBIfam" id="TIGR00879">
    <property type="entry name" value="SP"/>
    <property type="match status" value="1"/>
</dbReference>
<evidence type="ECO:0000256" key="6">
    <source>
        <dbReference type="ARBA" id="ARBA00023136"/>
    </source>
</evidence>
<evidence type="ECO:0000256" key="4">
    <source>
        <dbReference type="ARBA" id="ARBA00022692"/>
    </source>
</evidence>
<feature type="transmembrane region" description="Helical" evidence="8">
    <location>
        <begin position="230"/>
        <end position="251"/>
    </location>
</feature>
<dbReference type="InterPro" id="IPR005828">
    <property type="entry name" value="MFS_sugar_transport-like"/>
</dbReference>
<dbReference type="PRINTS" id="PR00171">
    <property type="entry name" value="SUGRTRNSPORT"/>
</dbReference>
<dbReference type="EMBL" id="CAJVRL010000110">
    <property type="protein sequence ID" value="CAG8961459.1"/>
    <property type="molecule type" value="Genomic_DNA"/>
</dbReference>
<name>A0A9N9PP04_9HELO</name>
<keyword evidence="11" id="KW-1185">Reference proteome</keyword>
<evidence type="ECO:0000313" key="11">
    <source>
        <dbReference type="Proteomes" id="UP000696280"/>
    </source>
</evidence>
<dbReference type="InterPro" id="IPR050360">
    <property type="entry name" value="MFS_Sugar_Transporters"/>
</dbReference>
<dbReference type="PANTHER" id="PTHR48022">
    <property type="entry name" value="PLASTIDIC GLUCOSE TRANSPORTER 4"/>
    <property type="match status" value="1"/>
</dbReference>
<feature type="transmembrane region" description="Helical" evidence="8">
    <location>
        <begin position="132"/>
        <end position="150"/>
    </location>
</feature>
<comment type="similarity">
    <text evidence="2 7">Belongs to the major facilitator superfamily. Sugar transporter (TC 2.A.1.1) family.</text>
</comment>
<dbReference type="InterPro" id="IPR003663">
    <property type="entry name" value="Sugar/inositol_transpt"/>
</dbReference>
<protein>
    <recommendedName>
        <fullName evidence="9">Major facilitator superfamily (MFS) profile domain-containing protein</fullName>
    </recommendedName>
</protein>
<dbReference type="FunFam" id="1.20.1250.20:FF:000078">
    <property type="entry name" value="MFS maltose transporter, putative"/>
    <property type="match status" value="1"/>
</dbReference>
<sequence>MDTMPMLAFESQEAELKEILEGSGEEHRLTQGNGERREVEDRATWQMVKRYRASVMWSAFVGMAGINWGMDVLLSNGIISVPAFQRDYGYMFENSYIISASWQIAFNTAASIGGFFGAIGSGYVVNKWGTKLTLAAACIVSIAAVYLQTFTMDMGLLMVGKLINGVTLGAFLTITSSYAAEVCPVEVRGLTTSGVQLFIGIGQLSANLIIKATGTMESDLAYKIPFSLQFIFPVLLLIGLPFCPESPWFLARSNQNAKAISTLARLGHLSPEQSLAEIALIINHERQKLSSTSYLDCFKGSDLRRTEIAMGIFSVAQLTGVGFVVGYSSYFFELAGLSASHAFSLSVGVTVLGLVGVVCSWFLINRAGRRPTSLYGTAFLSLLLFLIGILDVIPGHHERSVIYGQVTCIILFAFVYLMTIGPMGWTLFAEISSPRLRSRTVGLGIVVQNSFGVLMNIIVPLLISPDAANLRGKIGFIFGVTSGMSVYWIWARVPETAGRRFEELNWLFEKDIPARRFKDYDVLI</sequence>
<keyword evidence="5 8" id="KW-1133">Transmembrane helix</keyword>
<keyword evidence="6 8" id="KW-0472">Membrane</keyword>
<reference evidence="10" key="1">
    <citation type="submission" date="2021-07" db="EMBL/GenBank/DDBJ databases">
        <authorList>
            <person name="Durling M."/>
        </authorList>
    </citation>
    <scope>NUCLEOTIDE SEQUENCE</scope>
</reference>
<feature type="transmembrane region" description="Helical" evidence="8">
    <location>
        <begin position="342"/>
        <end position="364"/>
    </location>
</feature>
<evidence type="ECO:0000256" key="5">
    <source>
        <dbReference type="ARBA" id="ARBA00022989"/>
    </source>
</evidence>
<feature type="transmembrane region" description="Helical" evidence="8">
    <location>
        <begin position="308"/>
        <end position="330"/>
    </location>
</feature>
<dbReference type="InterPro" id="IPR036259">
    <property type="entry name" value="MFS_trans_sf"/>
</dbReference>
<dbReference type="Pfam" id="PF00083">
    <property type="entry name" value="Sugar_tr"/>
    <property type="match status" value="1"/>
</dbReference>
<evidence type="ECO:0000256" key="1">
    <source>
        <dbReference type="ARBA" id="ARBA00004141"/>
    </source>
</evidence>
<dbReference type="GO" id="GO:0016020">
    <property type="term" value="C:membrane"/>
    <property type="evidence" value="ECO:0007669"/>
    <property type="project" value="UniProtKB-SubCell"/>
</dbReference>
<keyword evidence="4 8" id="KW-0812">Transmembrane</keyword>
<feature type="transmembrane region" description="Helical" evidence="8">
    <location>
        <begin position="104"/>
        <end position="125"/>
    </location>
</feature>
<accession>A0A9N9PP04</accession>
<dbReference type="Proteomes" id="UP000696280">
    <property type="component" value="Unassembled WGS sequence"/>
</dbReference>
<dbReference type="OrthoDB" id="6612291at2759"/>
<gene>
    <name evidence="10" type="ORF">HYFRA_00013911</name>
</gene>
<feature type="domain" description="Major facilitator superfamily (MFS) profile" evidence="9">
    <location>
        <begin position="57"/>
        <end position="497"/>
    </location>
</feature>
<dbReference type="SUPFAM" id="SSF103473">
    <property type="entry name" value="MFS general substrate transporter"/>
    <property type="match status" value="1"/>
</dbReference>
<dbReference type="PANTHER" id="PTHR48022:SF51">
    <property type="entry name" value="ALPHA-GLUCOSIDE TRANSPORTER, PUTATIVE (AFU_ORTHOLOGUE AFUA_6G11920)-RELATED"/>
    <property type="match status" value="1"/>
</dbReference>
<comment type="subcellular location">
    <subcellularLocation>
        <location evidence="1">Membrane</location>
        <topology evidence="1">Multi-pass membrane protein</topology>
    </subcellularLocation>
</comment>
<evidence type="ECO:0000256" key="2">
    <source>
        <dbReference type="ARBA" id="ARBA00010992"/>
    </source>
</evidence>
<dbReference type="InterPro" id="IPR005829">
    <property type="entry name" value="Sugar_transporter_CS"/>
</dbReference>
<proteinExistence type="inferred from homology"/>
<feature type="transmembrane region" description="Helical" evidence="8">
    <location>
        <begin position="474"/>
        <end position="491"/>
    </location>
</feature>
<dbReference type="Gene3D" id="1.20.1250.20">
    <property type="entry name" value="MFS general substrate transporter like domains"/>
    <property type="match status" value="1"/>
</dbReference>
<comment type="caution">
    <text evidence="10">The sequence shown here is derived from an EMBL/GenBank/DDBJ whole genome shotgun (WGS) entry which is preliminary data.</text>
</comment>
<organism evidence="10 11">
    <name type="scientific">Hymenoscyphus fraxineus</name>
    <dbReference type="NCBI Taxonomy" id="746836"/>
    <lineage>
        <taxon>Eukaryota</taxon>
        <taxon>Fungi</taxon>
        <taxon>Dikarya</taxon>
        <taxon>Ascomycota</taxon>
        <taxon>Pezizomycotina</taxon>
        <taxon>Leotiomycetes</taxon>
        <taxon>Helotiales</taxon>
        <taxon>Helotiaceae</taxon>
        <taxon>Hymenoscyphus</taxon>
    </lineage>
</organism>
<dbReference type="PROSITE" id="PS50850">
    <property type="entry name" value="MFS"/>
    <property type="match status" value="1"/>
</dbReference>
<feature type="transmembrane region" description="Helical" evidence="8">
    <location>
        <begin position="373"/>
        <end position="390"/>
    </location>
</feature>